<comment type="caution">
    <text evidence="2">The sequence shown here is derived from an EMBL/GenBank/DDBJ whole genome shotgun (WGS) entry which is preliminary data.</text>
</comment>
<proteinExistence type="predicted"/>
<evidence type="ECO:0000256" key="1">
    <source>
        <dbReference type="SAM" id="Phobius"/>
    </source>
</evidence>
<dbReference type="RefSeq" id="WP_089523030.1">
    <property type="nucleotide sequence ID" value="NZ_NMUQ01000001.1"/>
</dbReference>
<accession>A0A229P167</accession>
<dbReference type="Proteomes" id="UP000215145">
    <property type="component" value="Unassembled WGS sequence"/>
</dbReference>
<protein>
    <submittedName>
        <fullName evidence="2">Uncharacterized protein</fullName>
    </submittedName>
</protein>
<keyword evidence="1" id="KW-1133">Transmembrane helix</keyword>
<feature type="transmembrane region" description="Helical" evidence="1">
    <location>
        <begin position="12"/>
        <end position="33"/>
    </location>
</feature>
<keyword evidence="3" id="KW-1185">Reference proteome</keyword>
<organism evidence="2 3">
    <name type="scientific">Paenibacillus herberti</name>
    <dbReference type="NCBI Taxonomy" id="1619309"/>
    <lineage>
        <taxon>Bacteria</taxon>
        <taxon>Bacillati</taxon>
        <taxon>Bacillota</taxon>
        <taxon>Bacilli</taxon>
        <taxon>Bacillales</taxon>
        <taxon>Paenibacillaceae</taxon>
        <taxon>Paenibacillus</taxon>
    </lineage>
</organism>
<dbReference type="OrthoDB" id="9838623at2"/>
<keyword evidence="1" id="KW-0812">Transmembrane</keyword>
<reference evidence="2 3" key="1">
    <citation type="submission" date="2017-07" db="EMBL/GenBank/DDBJ databases">
        <title>Paenibacillus herberti R33 genome sequencing and assembly.</title>
        <authorList>
            <person name="Su W."/>
        </authorList>
    </citation>
    <scope>NUCLEOTIDE SEQUENCE [LARGE SCALE GENOMIC DNA]</scope>
    <source>
        <strain evidence="2 3">R33</strain>
    </source>
</reference>
<evidence type="ECO:0000313" key="3">
    <source>
        <dbReference type="Proteomes" id="UP000215145"/>
    </source>
</evidence>
<dbReference type="EMBL" id="NMUQ01000001">
    <property type="protein sequence ID" value="OXM15942.1"/>
    <property type="molecule type" value="Genomic_DNA"/>
</dbReference>
<keyword evidence="1" id="KW-0472">Membrane</keyword>
<gene>
    <name evidence="2" type="ORF">CGZ75_04335</name>
</gene>
<evidence type="ECO:0000313" key="2">
    <source>
        <dbReference type="EMBL" id="OXM15942.1"/>
    </source>
</evidence>
<sequence length="161" mass="17597">MNNRPASSAKSSFSNPGIILILFILLVVVVGSVPKTRKHNGSSSEVLSTAGFIVRNDTFYYTLVLTGLEGETQLPEIIFMPPGGSVRFEVPSRAFETTRANIKYTVFDEDGESLGDLTFTLVNPIVFPTFSNIKTTAPINTQKTSTAYPDVTPLLIVTEKY</sequence>
<dbReference type="AlphaFoldDB" id="A0A229P167"/>
<name>A0A229P167_9BACL</name>